<dbReference type="NCBIfam" id="TIGR00745">
    <property type="entry name" value="apbA_panE"/>
    <property type="match status" value="1"/>
</dbReference>
<dbReference type="InterPro" id="IPR008927">
    <property type="entry name" value="6-PGluconate_DH-like_C_sf"/>
</dbReference>
<keyword evidence="4" id="KW-0566">Pantothenate biosynthesis</keyword>
<accession>A0A328UNH7</accession>
<gene>
    <name evidence="8" type="ORF">DPQ25_02845</name>
</gene>
<proteinExistence type="inferred from homology"/>
<dbReference type="Pfam" id="PF08546">
    <property type="entry name" value="ApbA_C"/>
    <property type="match status" value="1"/>
</dbReference>
<evidence type="ECO:0000256" key="3">
    <source>
        <dbReference type="ARBA" id="ARBA00023002"/>
    </source>
</evidence>
<dbReference type="PANTHER" id="PTHR21708">
    <property type="entry name" value="PROBABLE 2-DEHYDROPANTOATE 2-REDUCTASE"/>
    <property type="match status" value="1"/>
</dbReference>
<evidence type="ECO:0000256" key="4">
    <source>
        <dbReference type="RuleBase" id="RU362068"/>
    </source>
</evidence>
<evidence type="ECO:0000313" key="8">
    <source>
        <dbReference type="EMBL" id="RAQ30455.1"/>
    </source>
</evidence>
<dbReference type="AlphaFoldDB" id="A0A328UNH7"/>
<sequence>MPCHPRPIPPPADSRTINRMRRNFHMIQTAAMIGMGAIGTVYGHRLFQQYGSRFRVAAGGDREERIRGNGLQLNGETFYPAVIHAASAEFAPDLLILCVKNHQLVQAFPLIRACLAPHTIILPLLNGVTARDVLQKGFPGQTVFYGLSMGIDAVRSAAGVVNRTDGMIQFGYRDNRIPAPEVTAVRDYLAAAGIDARIMPDMVHATWKKWMLNVGLNQVSALTGAQYGHISAIPEIHTLFVDAMEEALAVAQAKGIPLSHRDLEELDHMMETFPKIGKTSLLQDVEAGRDTEAGCFAGTVLDLGQEYGIPTPVNRVFFNLIKAREGIRRTPLE</sequence>
<evidence type="ECO:0000313" key="9">
    <source>
        <dbReference type="Proteomes" id="UP000249377"/>
    </source>
</evidence>
<dbReference type="GO" id="GO:0008677">
    <property type="term" value="F:2-dehydropantoate 2-reductase activity"/>
    <property type="evidence" value="ECO:0007669"/>
    <property type="project" value="UniProtKB-EC"/>
</dbReference>
<dbReference type="GO" id="GO:0015940">
    <property type="term" value="P:pantothenate biosynthetic process"/>
    <property type="evidence" value="ECO:0007669"/>
    <property type="project" value="UniProtKB-UniPathway"/>
</dbReference>
<dbReference type="Proteomes" id="UP000249377">
    <property type="component" value="Unassembled WGS sequence"/>
</dbReference>
<dbReference type="Pfam" id="PF02558">
    <property type="entry name" value="ApbA"/>
    <property type="match status" value="1"/>
</dbReference>
<dbReference type="InterPro" id="IPR051402">
    <property type="entry name" value="KPR-Related"/>
</dbReference>
<reference evidence="8 9" key="1">
    <citation type="submission" date="2018-06" db="EMBL/GenBank/DDBJ databases">
        <title>Noncontiguous genome sequence of Ruminococcaceae bacterium ASD2818.</title>
        <authorList>
            <person name="Chaplin A.V."/>
            <person name="Sokolova S.R."/>
            <person name="Kochetkova T.O."/>
            <person name="Goltsov A.Y."/>
            <person name="Trofimov D.Y."/>
            <person name="Efimov B.A."/>
        </authorList>
    </citation>
    <scope>NUCLEOTIDE SEQUENCE [LARGE SCALE GENOMIC DNA]</scope>
    <source>
        <strain evidence="8 9">ASD2818</strain>
    </source>
</reference>
<dbReference type="UniPathway" id="UPA00028">
    <property type="reaction ID" value="UER00004"/>
</dbReference>
<comment type="caution">
    <text evidence="8">The sequence shown here is derived from an EMBL/GenBank/DDBJ whole genome shotgun (WGS) entry which is preliminary data.</text>
</comment>
<dbReference type="Gene3D" id="3.40.50.720">
    <property type="entry name" value="NAD(P)-binding Rossmann-like Domain"/>
    <property type="match status" value="1"/>
</dbReference>
<keyword evidence="5" id="KW-0472">Membrane</keyword>
<evidence type="ECO:0000256" key="2">
    <source>
        <dbReference type="ARBA" id="ARBA00022857"/>
    </source>
</evidence>
<keyword evidence="3 4" id="KW-0560">Oxidoreductase</keyword>
<evidence type="ECO:0000259" key="7">
    <source>
        <dbReference type="Pfam" id="PF08546"/>
    </source>
</evidence>
<dbReference type="InterPro" id="IPR013332">
    <property type="entry name" value="KPR_N"/>
</dbReference>
<dbReference type="Gene3D" id="1.10.1040.10">
    <property type="entry name" value="N-(1-d-carboxylethyl)-l-norvaline Dehydrogenase, domain 2"/>
    <property type="match status" value="1"/>
</dbReference>
<dbReference type="EC" id="1.1.1.169" evidence="4"/>
<name>A0A328UNH7_9FIRM</name>
<keyword evidence="5" id="KW-0812">Transmembrane</keyword>
<feature type="domain" description="Ketopantoate reductase C-terminal" evidence="7">
    <location>
        <begin position="201"/>
        <end position="325"/>
    </location>
</feature>
<dbReference type="PANTHER" id="PTHR21708:SF26">
    <property type="entry name" value="2-DEHYDROPANTOATE 2-REDUCTASE"/>
    <property type="match status" value="1"/>
</dbReference>
<dbReference type="InterPro" id="IPR003710">
    <property type="entry name" value="ApbA"/>
</dbReference>
<dbReference type="SUPFAM" id="SSF51735">
    <property type="entry name" value="NAD(P)-binding Rossmann-fold domains"/>
    <property type="match status" value="1"/>
</dbReference>
<comment type="pathway">
    <text evidence="4">Cofactor biosynthesis; (R)-pantothenate biosynthesis; (R)-pantoate from 3-methyl-2-oxobutanoate: step 2/2.</text>
</comment>
<dbReference type="GO" id="GO:0005737">
    <property type="term" value="C:cytoplasm"/>
    <property type="evidence" value="ECO:0007669"/>
    <property type="project" value="TreeGrafter"/>
</dbReference>
<dbReference type="InterPro" id="IPR013328">
    <property type="entry name" value="6PGD_dom2"/>
</dbReference>
<comment type="function">
    <text evidence="4">Catalyzes the NADPH-dependent reduction of ketopantoate into pantoic acid.</text>
</comment>
<protein>
    <recommendedName>
        <fullName evidence="4">2-dehydropantoate 2-reductase</fullName>
        <ecNumber evidence="4">1.1.1.169</ecNumber>
    </recommendedName>
    <alternativeName>
        <fullName evidence="4">Ketopantoate reductase</fullName>
    </alternativeName>
</protein>
<keyword evidence="2 4" id="KW-0521">NADP</keyword>
<feature type="transmembrane region" description="Helical" evidence="5">
    <location>
        <begin position="24"/>
        <end position="43"/>
    </location>
</feature>
<feature type="domain" description="Ketopantoate reductase N-terminal" evidence="6">
    <location>
        <begin position="31"/>
        <end position="173"/>
    </location>
</feature>
<comment type="similarity">
    <text evidence="1 4">Belongs to the ketopantoate reductase family.</text>
</comment>
<keyword evidence="5" id="KW-1133">Transmembrane helix</keyword>
<evidence type="ECO:0000256" key="5">
    <source>
        <dbReference type="SAM" id="Phobius"/>
    </source>
</evidence>
<keyword evidence="9" id="KW-1185">Reference proteome</keyword>
<dbReference type="EMBL" id="QLYR01000001">
    <property type="protein sequence ID" value="RAQ30455.1"/>
    <property type="molecule type" value="Genomic_DNA"/>
</dbReference>
<comment type="catalytic activity">
    <reaction evidence="4">
        <text>(R)-pantoate + NADP(+) = 2-dehydropantoate + NADPH + H(+)</text>
        <dbReference type="Rhea" id="RHEA:16233"/>
        <dbReference type="ChEBI" id="CHEBI:11561"/>
        <dbReference type="ChEBI" id="CHEBI:15378"/>
        <dbReference type="ChEBI" id="CHEBI:15980"/>
        <dbReference type="ChEBI" id="CHEBI:57783"/>
        <dbReference type="ChEBI" id="CHEBI:58349"/>
        <dbReference type="EC" id="1.1.1.169"/>
    </reaction>
</comment>
<dbReference type="InterPro" id="IPR036291">
    <property type="entry name" value="NAD(P)-bd_dom_sf"/>
</dbReference>
<evidence type="ECO:0000256" key="1">
    <source>
        <dbReference type="ARBA" id="ARBA00007870"/>
    </source>
</evidence>
<evidence type="ECO:0000259" key="6">
    <source>
        <dbReference type="Pfam" id="PF02558"/>
    </source>
</evidence>
<dbReference type="InterPro" id="IPR013752">
    <property type="entry name" value="KPA_reductase"/>
</dbReference>
<organism evidence="8 9">
    <name type="scientific">Hydrogeniiclostridium mannosilyticum</name>
    <dbReference type="NCBI Taxonomy" id="2764322"/>
    <lineage>
        <taxon>Bacteria</taxon>
        <taxon>Bacillati</taxon>
        <taxon>Bacillota</taxon>
        <taxon>Clostridia</taxon>
        <taxon>Eubacteriales</taxon>
        <taxon>Acutalibacteraceae</taxon>
        <taxon>Hydrogeniiclostridium</taxon>
    </lineage>
</organism>
<dbReference type="SUPFAM" id="SSF48179">
    <property type="entry name" value="6-phosphogluconate dehydrogenase C-terminal domain-like"/>
    <property type="match status" value="1"/>
</dbReference>